<dbReference type="AlphaFoldDB" id="A0A074WS68"/>
<organism evidence="2 3">
    <name type="scientific">Aureobasidium namibiae CBS 147.97</name>
    <dbReference type="NCBI Taxonomy" id="1043004"/>
    <lineage>
        <taxon>Eukaryota</taxon>
        <taxon>Fungi</taxon>
        <taxon>Dikarya</taxon>
        <taxon>Ascomycota</taxon>
        <taxon>Pezizomycotina</taxon>
        <taxon>Dothideomycetes</taxon>
        <taxon>Dothideomycetidae</taxon>
        <taxon>Dothideales</taxon>
        <taxon>Saccotheciaceae</taxon>
        <taxon>Aureobasidium</taxon>
    </lineage>
</organism>
<reference evidence="2 3" key="1">
    <citation type="journal article" date="2014" name="BMC Genomics">
        <title>Genome sequencing of four Aureobasidium pullulans varieties: biotechnological potential, stress tolerance, and description of new species.</title>
        <authorList>
            <person name="Gostin Ar C."/>
            <person name="Ohm R.A."/>
            <person name="Kogej T."/>
            <person name="Sonjak S."/>
            <person name="Turk M."/>
            <person name="Zajc J."/>
            <person name="Zalar P."/>
            <person name="Grube M."/>
            <person name="Sun H."/>
            <person name="Han J."/>
            <person name="Sharma A."/>
            <person name="Chiniquy J."/>
            <person name="Ngan C.Y."/>
            <person name="Lipzen A."/>
            <person name="Barry K."/>
            <person name="Grigoriev I.V."/>
            <person name="Gunde-Cimerman N."/>
        </authorList>
    </citation>
    <scope>NUCLEOTIDE SEQUENCE [LARGE SCALE GENOMIC DNA]</scope>
    <source>
        <strain evidence="2 3">CBS 147.97</strain>
    </source>
</reference>
<dbReference type="PANTHER" id="PTHR37844:SF2">
    <property type="entry name" value="SER_THR PROTEIN PHOSPHATASE SUPERFAMILY (AFU_ORTHOLOGUE AFUA_1G14840)"/>
    <property type="match status" value="1"/>
</dbReference>
<dbReference type="GO" id="GO:0016787">
    <property type="term" value="F:hydrolase activity"/>
    <property type="evidence" value="ECO:0007669"/>
    <property type="project" value="InterPro"/>
</dbReference>
<protein>
    <recommendedName>
        <fullName evidence="1">Calcineurin-like phosphoesterase domain-containing protein</fullName>
    </recommendedName>
</protein>
<dbReference type="OrthoDB" id="550558at2759"/>
<evidence type="ECO:0000259" key="1">
    <source>
        <dbReference type="Pfam" id="PF00149"/>
    </source>
</evidence>
<accession>A0A074WS68</accession>
<keyword evidence="3" id="KW-1185">Reference proteome</keyword>
<sequence>MATRIQFMSDLHLEKRKYDYDIPCAASHLALVGDIGRFCDYDDYAGFLRLQCQIFDRVLLVAGNNEYYGSSRQEGLDAANMLVQDPTLQKKLVFLNRTRIDLAGSNIIVLGCTLHSHIQPDCAQLNKDFGCIRDWSIENHNREHELDVEWLRTSLRHIADTDPHKEVIILTHHAPSFKDTCHPMHENNAVSQCFCSNTLDAFRTWRGHEQVSNWVFGHTHWNARFMCGNTTVQSNCLPNQPRNLTWWQRYLMYRPFDPRAVIDSRLARSWSDWIFGS</sequence>
<dbReference type="SUPFAM" id="SSF56300">
    <property type="entry name" value="Metallo-dependent phosphatases"/>
    <property type="match status" value="1"/>
</dbReference>
<dbReference type="InterPro" id="IPR004843">
    <property type="entry name" value="Calcineurin-like_PHP"/>
</dbReference>
<name>A0A074WS68_9PEZI</name>
<proteinExistence type="predicted"/>
<dbReference type="GeneID" id="25414765"/>
<dbReference type="InterPro" id="IPR029052">
    <property type="entry name" value="Metallo-depent_PP-like"/>
</dbReference>
<evidence type="ECO:0000313" key="2">
    <source>
        <dbReference type="EMBL" id="KEQ76020.1"/>
    </source>
</evidence>
<feature type="domain" description="Calcineurin-like phosphoesterase" evidence="1">
    <location>
        <begin position="7"/>
        <end position="221"/>
    </location>
</feature>
<evidence type="ECO:0000313" key="3">
    <source>
        <dbReference type="Proteomes" id="UP000027730"/>
    </source>
</evidence>
<dbReference type="PANTHER" id="PTHR37844">
    <property type="entry name" value="SER/THR PROTEIN PHOSPHATASE SUPERFAMILY (AFU_ORTHOLOGUE AFUA_1G14840)"/>
    <property type="match status" value="1"/>
</dbReference>
<dbReference type="EMBL" id="KL584704">
    <property type="protein sequence ID" value="KEQ76020.1"/>
    <property type="molecule type" value="Genomic_DNA"/>
</dbReference>
<dbReference type="RefSeq" id="XP_013430394.1">
    <property type="nucleotide sequence ID" value="XM_013574940.1"/>
</dbReference>
<dbReference type="Proteomes" id="UP000027730">
    <property type="component" value="Unassembled WGS sequence"/>
</dbReference>
<dbReference type="HOGENOM" id="CLU_060372_0_0_1"/>
<gene>
    <name evidence="2" type="ORF">M436DRAFT_70426</name>
</gene>
<dbReference type="Gene3D" id="3.60.21.10">
    <property type="match status" value="1"/>
</dbReference>
<dbReference type="Pfam" id="PF00149">
    <property type="entry name" value="Metallophos"/>
    <property type="match status" value="1"/>
</dbReference>